<reference evidence="1 2" key="1">
    <citation type="submission" date="2016-10" db="EMBL/GenBank/DDBJ databases">
        <authorList>
            <person name="de Groot N.N."/>
        </authorList>
    </citation>
    <scope>NUCLEOTIDE SEQUENCE [LARGE SCALE GENOMIC DNA]</scope>
    <source>
        <strain evidence="1 2">DSM 23842</strain>
    </source>
</reference>
<organism evidence="1 2">
    <name type="scientific">Bizionia paragorgiae</name>
    <dbReference type="NCBI Taxonomy" id="283786"/>
    <lineage>
        <taxon>Bacteria</taxon>
        <taxon>Pseudomonadati</taxon>
        <taxon>Bacteroidota</taxon>
        <taxon>Flavobacteriia</taxon>
        <taxon>Flavobacteriales</taxon>
        <taxon>Flavobacteriaceae</taxon>
        <taxon>Bizionia</taxon>
    </lineage>
</organism>
<dbReference type="RefSeq" id="WP_092131274.1">
    <property type="nucleotide sequence ID" value="NZ_FNQK01000001.1"/>
</dbReference>
<evidence type="ECO:0000313" key="2">
    <source>
        <dbReference type="Proteomes" id="UP000198846"/>
    </source>
</evidence>
<gene>
    <name evidence="1" type="ORF">SAMN04487990_101207</name>
</gene>
<sequence>MSTNNTEIYNHDDDIEVTHKINTIELENWIKHVTYIEKELNNLIGLCKQQVSETDAKDSILERFVEKKAENEELKMALEKYALSRVNLKECEDMACDMVYISEHESYRLRYLVHLDNYRTVKDDFFSKVQGETEAEK</sequence>
<evidence type="ECO:0000313" key="1">
    <source>
        <dbReference type="EMBL" id="SDZ74761.1"/>
    </source>
</evidence>
<dbReference type="STRING" id="283786.SAMN04487990_101207"/>
<name>A0A1H3VJB1_BIZPA</name>
<dbReference type="Proteomes" id="UP000198846">
    <property type="component" value="Unassembled WGS sequence"/>
</dbReference>
<dbReference type="AlphaFoldDB" id="A0A1H3VJB1"/>
<proteinExistence type="predicted"/>
<accession>A0A1H3VJB1</accession>
<keyword evidence="2" id="KW-1185">Reference proteome</keyword>
<dbReference type="EMBL" id="FNQK01000001">
    <property type="protein sequence ID" value="SDZ74761.1"/>
    <property type="molecule type" value="Genomic_DNA"/>
</dbReference>
<protein>
    <submittedName>
        <fullName evidence="1">Uncharacterized protein</fullName>
    </submittedName>
</protein>
<dbReference type="OrthoDB" id="1442351at2"/>